<dbReference type="EMBL" id="CADDAV010000016">
    <property type="protein sequence ID" value="CAB0603354.1"/>
    <property type="molecule type" value="Genomic_DNA"/>
</dbReference>
<reference evidence="2 3" key="1">
    <citation type="submission" date="2020-02" db="EMBL/GenBank/DDBJ databases">
        <authorList>
            <person name="Brisse S."/>
        </authorList>
    </citation>
    <scope>NUCLEOTIDE SEQUENCE [LARGE SCALE GENOMIC DNA]</scope>
    <source>
        <strain evidence="2">CIP107547</strain>
    </source>
</reference>
<dbReference type="Pfam" id="PF00293">
    <property type="entry name" value="NUDIX"/>
    <property type="match status" value="1"/>
</dbReference>
<dbReference type="PANTHER" id="PTHR11839:SF31">
    <property type="entry name" value="ADP-RIBOSE PYROPHOSPHATASE"/>
    <property type="match status" value="1"/>
</dbReference>
<dbReference type="GeneID" id="29422976"/>
<dbReference type="InterPro" id="IPR000086">
    <property type="entry name" value="NUDIX_hydrolase_dom"/>
</dbReference>
<protein>
    <submittedName>
        <fullName evidence="2">NUDIX hydrolase</fullName>
    </submittedName>
</protein>
<organism evidence="2 3">
    <name type="scientific">Corynebacterium diphtheriae</name>
    <dbReference type="NCBI Taxonomy" id="1717"/>
    <lineage>
        <taxon>Bacteria</taxon>
        <taxon>Bacillati</taxon>
        <taxon>Actinomycetota</taxon>
        <taxon>Actinomycetes</taxon>
        <taxon>Mycobacteriales</taxon>
        <taxon>Corynebacteriaceae</taxon>
        <taxon>Corynebacterium</taxon>
    </lineage>
</organism>
<evidence type="ECO:0000313" key="2">
    <source>
        <dbReference type="EMBL" id="CAB0603354.1"/>
    </source>
</evidence>
<dbReference type="GO" id="GO:0016787">
    <property type="term" value="F:hydrolase activity"/>
    <property type="evidence" value="ECO:0007669"/>
    <property type="project" value="UniProtKB-KW"/>
</dbReference>
<dbReference type="AlphaFoldDB" id="A0A0D6G5K3"/>
<gene>
    <name evidence="2" type="ORF">CIP107547_01370</name>
</gene>
<dbReference type="PROSITE" id="PS51462">
    <property type="entry name" value="NUDIX"/>
    <property type="match status" value="1"/>
</dbReference>
<comment type="caution">
    <text evidence="2">The sequence shown here is derived from an EMBL/GenBank/DDBJ whole genome shotgun (WGS) entry which is preliminary data.</text>
</comment>
<dbReference type="CDD" id="cd24158">
    <property type="entry name" value="NUDIX_ADPRase_Rv1700"/>
    <property type="match status" value="1"/>
</dbReference>
<accession>A0A0D6G5K3</accession>
<dbReference type="InterPro" id="IPR015797">
    <property type="entry name" value="NUDIX_hydrolase-like_dom_sf"/>
</dbReference>
<proteinExistence type="predicted"/>
<keyword evidence="1 2" id="KW-0378">Hydrolase</keyword>
<dbReference type="GO" id="GO:0006753">
    <property type="term" value="P:nucleoside phosphate metabolic process"/>
    <property type="evidence" value="ECO:0007669"/>
    <property type="project" value="TreeGrafter"/>
</dbReference>
<dbReference type="RefSeq" id="WP_016829734.1">
    <property type="nucleotide sequence ID" value="NZ_CAJDYE010000010.1"/>
</dbReference>
<sequence length="212" mass="23696">MTPHSFVVTDSTLLLDAPIIAVRRDKVLMPKGNESYREIVEHYGAVAIVARDEPGRILLIKQYRHSVGRRMWELPAGLLDIPAESELQAAQRELKEEAGLASHHWSCIIDLVTSPGFCDEAVRIFLADRVHAVPRPEASDEEADITTQWVTLEDAIEMIMRGKIVNSIAIAGIFAAREHIEHGASLPSRATEFEIRPTSLAQRHQDLAVPRR</sequence>
<dbReference type="SUPFAM" id="SSF55811">
    <property type="entry name" value="Nudix"/>
    <property type="match status" value="1"/>
</dbReference>
<dbReference type="KEGG" id="cdip:ERS451417_01182"/>
<dbReference type="GO" id="GO:0005829">
    <property type="term" value="C:cytosol"/>
    <property type="evidence" value="ECO:0007669"/>
    <property type="project" value="TreeGrafter"/>
</dbReference>
<evidence type="ECO:0000313" key="3">
    <source>
        <dbReference type="Proteomes" id="UP000480222"/>
    </source>
</evidence>
<dbReference type="Proteomes" id="UP000480222">
    <property type="component" value="Unassembled WGS sequence"/>
</dbReference>
<dbReference type="Gene3D" id="3.90.79.10">
    <property type="entry name" value="Nucleoside Triphosphate Pyrophosphohydrolase"/>
    <property type="match status" value="1"/>
</dbReference>
<name>A0A0D6G5K3_CORDP</name>
<dbReference type="PANTHER" id="PTHR11839">
    <property type="entry name" value="UDP/ADP-SUGAR PYROPHOSPHATASE"/>
    <property type="match status" value="1"/>
</dbReference>
<evidence type="ECO:0000256" key="1">
    <source>
        <dbReference type="ARBA" id="ARBA00022801"/>
    </source>
</evidence>
<dbReference type="GO" id="GO:0019693">
    <property type="term" value="P:ribose phosphate metabolic process"/>
    <property type="evidence" value="ECO:0007669"/>
    <property type="project" value="TreeGrafter"/>
</dbReference>